<keyword evidence="2" id="KW-1185">Reference proteome</keyword>
<gene>
    <name evidence="1" type="ORF">Ah1_00085</name>
</gene>
<reference evidence="1 2" key="1">
    <citation type="submission" date="2017-10" db="EMBL/GenBank/DDBJ databases">
        <title>Antibacterial composition for extension of chilled fish shelf life and decreasing of risk of food-borne infections, bacteriophage strains for its preparation.</title>
        <authorList>
            <person name="Zulkarneev E.R."/>
            <person name="Aleshkin A.V."/>
            <person name="Rubalsky O.V."/>
            <person name="Kiseleva I.A."/>
            <person name="Rubalskii E.O."/>
            <person name="Lebedev S.N."/>
        </authorList>
    </citation>
    <scope>NUCLEOTIDE SEQUENCE [LARGE SCALE GENOMIC DNA]</scope>
</reference>
<name>A0A2H4YFA9_9CAUD</name>
<sequence length="108" mass="11608">MKKSVIAVMMFAGLCVVEFANAAISMSRPMTISRPMTVSRPVSAPVSRPATVSNAAVHTNTASNVVTTMMLMNAMQNSTADQVEDGTNEDEVICDESVLYEECDESLE</sequence>
<dbReference type="EMBL" id="MG250483">
    <property type="protein sequence ID" value="AUE22626.1"/>
    <property type="molecule type" value="Genomic_DNA"/>
</dbReference>
<protein>
    <submittedName>
        <fullName evidence="1">Uncharacterized protein</fullName>
    </submittedName>
</protein>
<evidence type="ECO:0000313" key="2">
    <source>
        <dbReference type="Proteomes" id="UP000240934"/>
    </source>
</evidence>
<evidence type="ECO:0000313" key="1">
    <source>
        <dbReference type="EMBL" id="AUE22626.1"/>
    </source>
</evidence>
<accession>A0A2H4YFA9</accession>
<organism evidence="1 2">
    <name type="scientific">Aeromonas phage Ah1</name>
    <dbReference type="NCBI Taxonomy" id="2053701"/>
    <lineage>
        <taxon>Viruses</taxon>
        <taxon>Duplodnaviria</taxon>
        <taxon>Heunggongvirae</taxon>
        <taxon>Uroviricota</taxon>
        <taxon>Caudoviricetes</taxon>
        <taxon>Pantevenvirales</taxon>
        <taxon>Straboviridae</taxon>
        <taxon>Cinqassovirus</taxon>
        <taxon>Cinqassovirus ah1</taxon>
    </lineage>
</organism>
<proteinExistence type="predicted"/>
<dbReference type="Proteomes" id="UP000240934">
    <property type="component" value="Segment"/>
</dbReference>